<name>A0ACD4NJJ3_9HYPH</name>
<proteinExistence type="predicted"/>
<gene>
    <name evidence="1" type="ORF">OXU80_18950</name>
</gene>
<dbReference type="Proteomes" id="UP001163223">
    <property type="component" value="Chromosome"/>
</dbReference>
<reference evidence="1" key="1">
    <citation type="submission" date="2022-11" db="EMBL/GenBank/DDBJ databases">
        <title>beta-Carotene-producing bacterium, Jeongeuplla avenae sp. nov., alleviates the salt stress of Arabidopsis seedlings.</title>
        <authorList>
            <person name="Jiang L."/>
            <person name="Lee J."/>
        </authorList>
    </citation>
    <scope>NUCLEOTIDE SEQUENCE</scope>
    <source>
        <strain evidence="1">DY_R2A_6</strain>
    </source>
</reference>
<organism evidence="1 2">
    <name type="scientific">Antarcticirhabdus aurantiaca</name>
    <dbReference type="NCBI Taxonomy" id="2606717"/>
    <lineage>
        <taxon>Bacteria</taxon>
        <taxon>Pseudomonadati</taxon>
        <taxon>Pseudomonadota</taxon>
        <taxon>Alphaproteobacteria</taxon>
        <taxon>Hyphomicrobiales</taxon>
        <taxon>Aurantimonadaceae</taxon>
        <taxon>Antarcticirhabdus</taxon>
    </lineage>
</organism>
<dbReference type="EMBL" id="CP113520">
    <property type="protein sequence ID" value="WAJ26927.1"/>
    <property type="molecule type" value="Genomic_DNA"/>
</dbReference>
<accession>A0ACD4NJJ3</accession>
<sequence>MKISEIMNGDIEFAAPGDSVQALAELMGDLDVGALPVGTPEAPLGVVTDRDVLYRVVARGLDPATTTAGQILSAPLISARPDDTVSDALDLMAASHVRRLGVVDGAGRLVGWVTLADLSRRLLLETEAVPRALAEISGGSAA</sequence>
<evidence type="ECO:0000313" key="1">
    <source>
        <dbReference type="EMBL" id="WAJ26927.1"/>
    </source>
</evidence>
<evidence type="ECO:0000313" key="2">
    <source>
        <dbReference type="Proteomes" id="UP001163223"/>
    </source>
</evidence>
<protein>
    <submittedName>
        <fullName evidence="1">CBS domain-containing protein</fullName>
    </submittedName>
</protein>
<keyword evidence="2" id="KW-1185">Reference proteome</keyword>